<evidence type="ECO:0000256" key="1">
    <source>
        <dbReference type="SAM" id="MobiDB-lite"/>
    </source>
</evidence>
<protein>
    <submittedName>
        <fullName evidence="3">Uncharacterized protein</fullName>
    </submittedName>
</protein>
<dbReference type="STRING" id="68775.A0A5C3LEA0"/>
<dbReference type="AlphaFoldDB" id="A0A5C3LEA0"/>
<dbReference type="EMBL" id="ML213912">
    <property type="protein sequence ID" value="TFK31100.1"/>
    <property type="molecule type" value="Genomic_DNA"/>
</dbReference>
<organism evidence="3 4">
    <name type="scientific">Crucibulum laeve</name>
    <dbReference type="NCBI Taxonomy" id="68775"/>
    <lineage>
        <taxon>Eukaryota</taxon>
        <taxon>Fungi</taxon>
        <taxon>Dikarya</taxon>
        <taxon>Basidiomycota</taxon>
        <taxon>Agaricomycotina</taxon>
        <taxon>Agaricomycetes</taxon>
        <taxon>Agaricomycetidae</taxon>
        <taxon>Agaricales</taxon>
        <taxon>Agaricineae</taxon>
        <taxon>Nidulariaceae</taxon>
        <taxon>Crucibulum</taxon>
    </lineage>
</organism>
<dbReference type="Proteomes" id="UP000308652">
    <property type="component" value="Unassembled WGS sequence"/>
</dbReference>
<proteinExistence type="predicted"/>
<evidence type="ECO:0000313" key="4">
    <source>
        <dbReference type="Proteomes" id="UP000308652"/>
    </source>
</evidence>
<accession>A0A5C3LEA0</accession>
<sequence length="578" mass="62887">MHPGGGMNSSERLEEQPSPLDKGKSRAQEPTERTPLLAETSRTTSYIGDEPVLPASSRSLWSKLTSVFLISLSICIFLFVLLALLAWSYAAQASKLSPDDIINDDLTFKGPTRVDVLNVTSGRGVWINVEGWIGLDAGAAIGVQSDPDDGFFHDMWKAVGRWSVRTLDRVTVDLTTMRIITDGDSQTLLATVEIAPLEVPLTVDPPEDLSWLTRISIPLLIRPTTNTSAILHFLRDSWRDGTFSVRADVGQAAIRGGALRRRTWRSQFHGRLSNIKTSLRLKIPPIPGLPHPGKHLPLPAVSELVTLQTFSVSSEANNLTLTAQATIIDPFPSSVKFTSPPLPYIISLPSDASHLSPPLHVASVITAPFTLTHPNITLHISGHVLPLPSTSFPILSNFLTRYLSGTPNPIIITSPFIPNITVTTDFPAPNPRPHLLRNVTIRDMKIRPVGTTFVASGIVYARVVLPKGVNVGVDVYRVLPDVLIFDGEVPDNTEPWIGDAPPSPPLPNPLPERAFGHIRPDDWLPSISVPSKPEEGEGTAYEVTAKVVDVPLEVLPGRQKAFGDFVSKVSLVLSYTPA</sequence>
<gene>
    <name evidence="3" type="ORF">BDQ12DRAFT_694555</name>
</gene>
<feature type="region of interest" description="Disordered" evidence="1">
    <location>
        <begin position="1"/>
        <end position="40"/>
    </location>
</feature>
<feature type="compositionally biased region" description="Basic and acidic residues" evidence="1">
    <location>
        <begin position="11"/>
        <end position="32"/>
    </location>
</feature>
<keyword evidence="4" id="KW-1185">Reference proteome</keyword>
<evidence type="ECO:0000256" key="2">
    <source>
        <dbReference type="SAM" id="Phobius"/>
    </source>
</evidence>
<reference evidence="3 4" key="1">
    <citation type="journal article" date="2019" name="Nat. Ecol. Evol.">
        <title>Megaphylogeny resolves global patterns of mushroom evolution.</title>
        <authorList>
            <person name="Varga T."/>
            <person name="Krizsan K."/>
            <person name="Foldi C."/>
            <person name="Dima B."/>
            <person name="Sanchez-Garcia M."/>
            <person name="Sanchez-Ramirez S."/>
            <person name="Szollosi G.J."/>
            <person name="Szarkandi J.G."/>
            <person name="Papp V."/>
            <person name="Albert L."/>
            <person name="Andreopoulos W."/>
            <person name="Angelini C."/>
            <person name="Antonin V."/>
            <person name="Barry K.W."/>
            <person name="Bougher N.L."/>
            <person name="Buchanan P."/>
            <person name="Buyck B."/>
            <person name="Bense V."/>
            <person name="Catcheside P."/>
            <person name="Chovatia M."/>
            <person name="Cooper J."/>
            <person name="Damon W."/>
            <person name="Desjardin D."/>
            <person name="Finy P."/>
            <person name="Geml J."/>
            <person name="Haridas S."/>
            <person name="Hughes K."/>
            <person name="Justo A."/>
            <person name="Karasinski D."/>
            <person name="Kautmanova I."/>
            <person name="Kiss B."/>
            <person name="Kocsube S."/>
            <person name="Kotiranta H."/>
            <person name="LaButti K.M."/>
            <person name="Lechner B.E."/>
            <person name="Liimatainen K."/>
            <person name="Lipzen A."/>
            <person name="Lukacs Z."/>
            <person name="Mihaltcheva S."/>
            <person name="Morgado L.N."/>
            <person name="Niskanen T."/>
            <person name="Noordeloos M.E."/>
            <person name="Ohm R.A."/>
            <person name="Ortiz-Santana B."/>
            <person name="Ovrebo C."/>
            <person name="Racz N."/>
            <person name="Riley R."/>
            <person name="Savchenko A."/>
            <person name="Shiryaev A."/>
            <person name="Soop K."/>
            <person name="Spirin V."/>
            <person name="Szebenyi C."/>
            <person name="Tomsovsky M."/>
            <person name="Tulloss R.E."/>
            <person name="Uehling J."/>
            <person name="Grigoriev I.V."/>
            <person name="Vagvolgyi C."/>
            <person name="Papp T."/>
            <person name="Martin F.M."/>
            <person name="Miettinen O."/>
            <person name="Hibbett D.S."/>
            <person name="Nagy L.G."/>
        </authorList>
    </citation>
    <scope>NUCLEOTIDE SEQUENCE [LARGE SCALE GENOMIC DNA]</scope>
    <source>
        <strain evidence="3 4">CBS 166.37</strain>
    </source>
</reference>
<keyword evidence="2" id="KW-0812">Transmembrane</keyword>
<dbReference type="OrthoDB" id="10039566at2759"/>
<keyword evidence="2" id="KW-0472">Membrane</keyword>
<feature type="transmembrane region" description="Helical" evidence="2">
    <location>
        <begin position="67"/>
        <end position="90"/>
    </location>
</feature>
<keyword evidence="2" id="KW-1133">Transmembrane helix</keyword>
<evidence type="ECO:0000313" key="3">
    <source>
        <dbReference type="EMBL" id="TFK31100.1"/>
    </source>
</evidence>
<name>A0A5C3LEA0_9AGAR</name>